<sequence length="196" mass="21920">MTWERDTLGSLGVEAQIGFASGKHSGVGELPHLRPMNITPHGALTLDGSKFVDAESGIQRVERGDVLFNNTNSPKWVGKTAWVNAAQELAYSNHMTRLRSPTHRLDSRFLASYLHFQQMSGYFEAICSNHVNQASVSRKRLLETEIPLPSLEEQRRIVAILQDHLSHLDTADGALSMVERRLQTLDQVMLSSMPGW</sequence>
<evidence type="ECO:0000256" key="3">
    <source>
        <dbReference type="ARBA" id="ARBA00023125"/>
    </source>
</evidence>
<comment type="subunit">
    <text evidence="4">The methyltransferase is composed of M and S polypeptides.</text>
</comment>
<dbReference type="Proteomes" id="UP000325957">
    <property type="component" value="Unassembled WGS sequence"/>
</dbReference>
<dbReference type="SUPFAM" id="SSF116734">
    <property type="entry name" value="DNA methylase specificity domain"/>
    <property type="match status" value="1"/>
</dbReference>
<keyword evidence="3" id="KW-0238">DNA-binding</keyword>
<dbReference type="AlphaFoldDB" id="A0A5J5KWA3"/>
<dbReference type="GO" id="GO:0009307">
    <property type="term" value="P:DNA restriction-modification system"/>
    <property type="evidence" value="ECO:0007669"/>
    <property type="project" value="UniProtKB-KW"/>
</dbReference>
<keyword evidence="2" id="KW-0680">Restriction system</keyword>
<protein>
    <recommendedName>
        <fullName evidence="5">Type I restriction modification DNA specificity domain-containing protein</fullName>
    </recommendedName>
</protein>
<evidence type="ECO:0000256" key="2">
    <source>
        <dbReference type="ARBA" id="ARBA00022747"/>
    </source>
</evidence>
<evidence type="ECO:0000313" key="6">
    <source>
        <dbReference type="EMBL" id="KAA9393175.1"/>
    </source>
</evidence>
<accession>A0A5J5KWA3</accession>
<dbReference type="InterPro" id="IPR044946">
    <property type="entry name" value="Restrct_endonuc_typeI_TRD_sf"/>
</dbReference>
<gene>
    <name evidence="6" type="ORF">FCK90_13390</name>
</gene>
<dbReference type="InterPro" id="IPR051212">
    <property type="entry name" value="Type-I_RE_S_subunit"/>
</dbReference>
<feature type="domain" description="Type I restriction modification DNA specificity" evidence="5">
    <location>
        <begin position="64"/>
        <end position="166"/>
    </location>
</feature>
<dbReference type="PANTHER" id="PTHR43140">
    <property type="entry name" value="TYPE-1 RESTRICTION ENZYME ECOKI SPECIFICITY PROTEIN"/>
    <property type="match status" value="1"/>
</dbReference>
<dbReference type="Gene3D" id="3.90.220.20">
    <property type="entry name" value="DNA methylase specificity domains"/>
    <property type="match status" value="1"/>
</dbReference>
<organism evidence="6 7">
    <name type="scientific">Kocuria coralli</name>
    <dbReference type="NCBI Taxonomy" id="1461025"/>
    <lineage>
        <taxon>Bacteria</taxon>
        <taxon>Bacillati</taxon>
        <taxon>Actinomycetota</taxon>
        <taxon>Actinomycetes</taxon>
        <taxon>Micrococcales</taxon>
        <taxon>Micrococcaceae</taxon>
        <taxon>Kocuria</taxon>
    </lineage>
</organism>
<dbReference type="GO" id="GO:0003677">
    <property type="term" value="F:DNA binding"/>
    <property type="evidence" value="ECO:0007669"/>
    <property type="project" value="UniProtKB-KW"/>
</dbReference>
<name>A0A5J5KWA3_9MICC</name>
<dbReference type="OrthoDB" id="3197085at2"/>
<keyword evidence="7" id="KW-1185">Reference proteome</keyword>
<evidence type="ECO:0000259" key="5">
    <source>
        <dbReference type="Pfam" id="PF01420"/>
    </source>
</evidence>
<dbReference type="PANTHER" id="PTHR43140:SF1">
    <property type="entry name" value="TYPE I RESTRICTION ENZYME ECOKI SPECIFICITY SUBUNIT"/>
    <property type="match status" value="1"/>
</dbReference>
<reference evidence="6 7" key="1">
    <citation type="submission" date="2019-05" db="EMBL/GenBank/DDBJ databases">
        <title>Kocuria coralli sp. nov., a novel actinobacterium isolated from coral reef seawater.</title>
        <authorList>
            <person name="Li J."/>
        </authorList>
    </citation>
    <scope>NUCLEOTIDE SEQUENCE [LARGE SCALE GENOMIC DNA]</scope>
    <source>
        <strain evidence="6 7">SCSIO 13007</strain>
    </source>
</reference>
<proteinExistence type="inferred from homology"/>
<evidence type="ECO:0000313" key="7">
    <source>
        <dbReference type="Proteomes" id="UP000325957"/>
    </source>
</evidence>
<comment type="caution">
    <text evidence="6">The sequence shown here is derived from an EMBL/GenBank/DDBJ whole genome shotgun (WGS) entry which is preliminary data.</text>
</comment>
<dbReference type="InterPro" id="IPR000055">
    <property type="entry name" value="Restrct_endonuc_typeI_TRD"/>
</dbReference>
<dbReference type="EMBL" id="SZWF01000024">
    <property type="protein sequence ID" value="KAA9393175.1"/>
    <property type="molecule type" value="Genomic_DNA"/>
</dbReference>
<evidence type="ECO:0000256" key="1">
    <source>
        <dbReference type="ARBA" id="ARBA00010923"/>
    </source>
</evidence>
<comment type="similarity">
    <text evidence="1">Belongs to the type-I restriction system S methylase family.</text>
</comment>
<dbReference type="Pfam" id="PF01420">
    <property type="entry name" value="Methylase_S"/>
    <property type="match status" value="1"/>
</dbReference>
<evidence type="ECO:0000256" key="4">
    <source>
        <dbReference type="ARBA" id="ARBA00038652"/>
    </source>
</evidence>
<dbReference type="RefSeq" id="WP_158034814.1">
    <property type="nucleotide sequence ID" value="NZ_ML708628.1"/>
</dbReference>